<evidence type="ECO:0000313" key="1">
    <source>
        <dbReference type="EMBL" id="CAI9970209.1"/>
    </source>
</evidence>
<proteinExistence type="predicted"/>
<reference evidence="1" key="1">
    <citation type="submission" date="2023-06" db="EMBL/GenBank/DDBJ databases">
        <authorList>
            <person name="Kurt Z."/>
        </authorList>
    </citation>
    <scope>NUCLEOTIDE SEQUENCE</scope>
</reference>
<protein>
    <submittedName>
        <fullName evidence="1">Partial</fullName>
    </submittedName>
</protein>
<gene>
    <name evidence="2" type="ORF">HINF_LOCUS21835</name>
    <name evidence="1" type="ORF">HINF_LOCUS57854</name>
</gene>
<keyword evidence="3" id="KW-1185">Reference proteome</keyword>
<dbReference type="Gene3D" id="3.80.10.10">
    <property type="entry name" value="Ribonuclease Inhibitor"/>
    <property type="match status" value="1"/>
</dbReference>
<evidence type="ECO:0000313" key="3">
    <source>
        <dbReference type="Proteomes" id="UP001642409"/>
    </source>
</evidence>
<dbReference type="EMBL" id="CAXDID020000060">
    <property type="protein sequence ID" value="CAL6009918.1"/>
    <property type="molecule type" value="Genomic_DNA"/>
</dbReference>
<name>A0AA86UW26_9EUKA</name>
<organism evidence="1">
    <name type="scientific">Hexamita inflata</name>
    <dbReference type="NCBI Taxonomy" id="28002"/>
    <lineage>
        <taxon>Eukaryota</taxon>
        <taxon>Metamonada</taxon>
        <taxon>Diplomonadida</taxon>
        <taxon>Hexamitidae</taxon>
        <taxon>Hexamitinae</taxon>
        <taxon>Hexamita</taxon>
    </lineage>
</organism>
<dbReference type="EMBL" id="CATOUU010001068">
    <property type="protein sequence ID" value="CAI9970209.1"/>
    <property type="molecule type" value="Genomic_DNA"/>
</dbReference>
<dbReference type="AlphaFoldDB" id="A0AA86UW26"/>
<dbReference type="InterPro" id="IPR001611">
    <property type="entry name" value="Leu-rich_rpt"/>
</dbReference>
<accession>A0AA86UW26</accession>
<comment type="caution">
    <text evidence="1">The sequence shown here is derived from an EMBL/GenBank/DDBJ whole genome shotgun (WGS) entry which is preliminary data.</text>
</comment>
<reference evidence="2 3" key="2">
    <citation type="submission" date="2024-07" db="EMBL/GenBank/DDBJ databases">
        <authorList>
            <person name="Akdeniz Z."/>
        </authorList>
    </citation>
    <scope>NUCLEOTIDE SEQUENCE [LARGE SCALE GENOMIC DNA]</scope>
</reference>
<evidence type="ECO:0000313" key="2">
    <source>
        <dbReference type="EMBL" id="CAL6009918.1"/>
    </source>
</evidence>
<dbReference type="InterPro" id="IPR032675">
    <property type="entry name" value="LRR_dom_sf"/>
</dbReference>
<sequence>MNTEQKNVYRYQIENGELTINSDRNLFSLNFISDLNVQKLRLINCSNVILNLKDTLTELSVLNCDIQKATVQHMSKLKHLYLGRNINIEISEISHLPNLKTVDLTACALKNIDCLKELNLEYLGLNYNRNIDINGLQNLKQLKLQLFQAVA</sequence>
<dbReference type="PROSITE" id="PS51450">
    <property type="entry name" value="LRR"/>
    <property type="match status" value="1"/>
</dbReference>
<dbReference type="SUPFAM" id="SSF52058">
    <property type="entry name" value="L domain-like"/>
    <property type="match status" value="1"/>
</dbReference>
<dbReference type="Proteomes" id="UP001642409">
    <property type="component" value="Unassembled WGS sequence"/>
</dbReference>